<evidence type="ECO:0000313" key="15">
    <source>
        <dbReference type="Proteomes" id="UP000247792"/>
    </source>
</evidence>
<dbReference type="GO" id="GO:0015252">
    <property type="term" value="F:proton channel activity"/>
    <property type="evidence" value="ECO:0007669"/>
    <property type="project" value="InterPro"/>
</dbReference>
<keyword evidence="11" id="KW-0407">Ion channel</keyword>
<evidence type="ECO:0000256" key="3">
    <source>
        <dbReference type="ARBA" id="ARBA00022448"/>
    </source>
</evidence>
<evidence type="ECO:0000256" key="6">
    <source>
        <dbReference type="ARBA" id="ARBA00022826"/>
    </source>
</evidence>
<sequence length="202" mass="22321">MNMQFGIHKHRMEALVDGVFAIAMTILVLEVKVPELENPRDGAALLHALQHHLYIIIAYFISFAMLGLFWVWHHRLASKVKEIDGSLVLCSLAFLSLICFFPFAAALFGRYVFYTPTVLIVYLPVVGLILLSQALYFYLAIKRKLIHEDVSADAVRSAHKHNLYACGIFSLTAIPAALVAGIATAAVCAVLGGLLIWRAIKA</sequence>
<dbReference type="RefSeq" id="WP_110257553.1">
    <property type="nucleotide sequence ID" value="NZ_QJKB01000011.1"/>
</dbReference>
<evidence type="ECO:0000256" key="8">
    <source>
        <dbReference type="ARBA" id="ARBA00022989"/>
    </source>
</evidence>
<keyword evidence="6" id="KW-0631">Potassium channel</keyword>
<keyword evidence="4" id="KW-0633">Potassium transport</keyword>
<keyword evidence="5 13" id="KW-0812">Transmembrane</keyword>
<evidence type="ECO:0000256" key="12">
    <source>
        <dbReference type="ARBA" id="ARBA00034430"/>
    </source>
</evidence>
<dbReference type="AlphaFoldDB" id="A0A318JEI5"/>
<dbReference type="PANTHER" id="PTHR31462">
    <property type="entry name" value="ENDOSOMAL/LYSOSOMAL POTASSIUM CHANNEL TMEM175"/>
    <property type="match status" value="1"/>
</dbReference>
<feature type="transmembrane region" description="Helical" evidence="13">
    <location>
        <begin position="12"/>
        <end position="31"/>
    </location>
</feature>
<feature type="transmembrane region" description="Helical" evidence="13">
    <location>
        <begin position="119"/>
        <end position="141"/>
    </location>
</feature>
<evidence type="ECO:0000256" key="13">
    <source>
        <dbReference type="SAM" id="Phobius"/>
    </source>
</evidence>
<dbReference type="OrthoDB" id="7626281at2"/>
<evidence type="ECO:0000313" key="14">
    <source>
        <dbReference type="EMBL" id="PXX38712.1"/>
    </source>
</evidence>
<feature type="transmembrane region" description="Helical" evidence="13">
    <location>
        <begin position="51"/>
        <end position="73"/>
    </location>
</feature>
<dbReference type="Pfam" id="PF06736">
    <property type="entry name" value="TMEM175"/>
    <property type="match status" value="1"/>
</dbReference>
<keyword evidence="7" id="KW-0630">Potassium</keyword>
<feature type="transmembrane region" description="Helical" evidence="13">
    <location>
        <begin position="85"/>
        <end position="113"/>
    </location>
</feature>
<evidence type="ECO:0000256" key="5">
    <source>
        <dbReference type="ARBA" id="ARBA00022692"/>
    </source>
</evidence>
<evidence type="ECO:0000256" key="11">
    <source>
        <dbReference type="ARBA" id="ARBA00023303"/>
    </source>
</evidence>
<reference evidence="14 15" key="1">
    <citation type="submission" date="2018-05" db="EMBL/GenBank/DDBJ databases">
        <title>Genomic Encyclopedia of Type Strains, Phase IV (KMG-IV): sequencing the most valuable type-strain genomes for metagenomic binning, comparative biology and taxonomic classification.</title>
        <authorList>
            <person name="Goeker M."/>
        </authorList>
    </citation>
    <scope>NUCLEOTIDE SEQUENCE [LARGE SCALE GENOMIC DNA]</scope>
    <source>
        <strain evidence="14 15">DSM 19792</strain>
    </source>
</reference>
<dbReference type="InterPro" id="IPR010617">
    <property type="entry name" value="TMEM175-like"/>
</dbReference>
<dbReference type="Proteomes" id="UP000247792">
    <property type="component" value="Unassembled WGS sequence"/>
</dbReference>
<dbReference type="GO" id="GO:0016020">
    <property type="term" value="C:membrane"/>
    <property type="evidence" value="ECO:0007669"/>
    <property type="project" value="UniProtKB-SubCell"/>
</dbReference>
<evidence type="ECO:0000256" key="1">
    <source>
        <dbReference type="ARBA" id="ARBA00004141"/>
    </source>
</evidence>
<keyword evidence="9" id="KW-0406">Ion transport</keyword>
<keyword evidence="10 13" id="KW-0472">Membrane</keyword>
<keyword evidence="15" id="KW-1185">Reference proteome</keyword>
<dbReference type="PANTHER" id="PTHR31462:SF5">
    <property type="entry name" value="ENDOSOMAL_LYSOSOMAL PROTON CHANNEL TMEM175"/>
    <property type="match status" value="1"/>
</dbReference>
<evidence type="ECO:0000256" key="7">
    <source>
        <dbReference type="ARBA" id="ARBA00022958"/>
    </source>
</evidence>
<comment type="catalytic activity">
    <reaction evidence="12">
        <text>K(+)(in) = K(+)(out)</text>
        <dbReference type="Rhea" id="RHEA:29463"/>
        <dbReference type="ChEBI" id="CHEBI:29103"/>
    </reaction>
</comment>
<feature type="transmembrane region" description="Helical" evidence="13">
    <location>
        <begin position="162"/>
        <end position="195"/>
    </location>
</feature>
<organism evidence="14 15">
    <name type="scientific">Undibacterium pigrum</name>
    <dbReference type="NCBI Taxonomy" id="401470"/>
    <lineage>
        <taxon>Bacteria</taxon>
        <taxon>Pseudomonadati</taxon>
        <taxon>Pseudomonadota</taxon>
        <taxon>Betaproteobacteria</taxon>
        <taxon>Burkholderiales</taxon>
        <taxon>Oxalobacteraceae</taxon>
        <taxon>Undibacterium</taxon>
    </lineage>
</organism>
<keyword evidence="8 13" id="KW-1133">Transmembrane helix</keyword>
<evidence type="ECO:0000256" key="9">
    <source>
        <dbReference type="ARBA" id="ARBA00023065"/>
    </source>
</evidence>
<evidence type="ECO:0000256" key="10">
    <source>
        <dbReference type="ARBA" id="ARBA00023136"/>
    </source>
</evidence>
<comment type="similarity">
    <text evidence="2">Belongs to the TMEM175 family.</text>
</comment>
<evidence type="ECO:0000256" key="4">
    <source>
        <dbReference type="ARBA" id="ARBA00022538"/>
    </source>
</evidence>
<comment type="subcellular location">
    <subcellularLocation>
        <location evidence="1">Membrane</location>
        <topology evidence="1">Multi-pass membrane protein</topology>
    </subcellularLocation>
</comment>
<evidence type="ECO:0000256" key="2">
    <source>
        <dbReference type="ARBA" id="ARBA00006920"/>
    </source>
</evidence>
<accession>A0A318JEI5</accession>
<gene>
    <name evidence="14" type="ORF">DFR42_11178</name>
</gene>
<dbReference type="EMBL" id="QJKB01000011">
    <property type="protein sequence ID" value="PXX38712.1"/>
    <property type="molecule type" value="Genomic_DNA"/>
</dbReference>
<comment type="caution">
    <text evidence="14">The sequence shown here is derived from an EMBL/GenBank/DDBJ whole genome shotgun (WGS) entry which is preliminary data.</text>
</comment>
<dbReference type="GO" id="GO:0005267">
    <property type="term" value="F:potassium channel activity"/>
    <property type="evidence" value="ECO:0007669"/>
    <property type="project" value="UniProtKB-KW"/>
</dbReference>
<keyword evidence="3" id="KW-0813">Transport</keyword>
<proteinExistence type="inferred from homology"/>
<protein>
    <submittedName>
        <fullName evidence="14">Putative membrane protein</fullName>
    </submittedName>
</protein>
<name>A0A318JEI5_9BURK</name>